<evidence type="ECO:0000313" key="2">
    <source>
        <dbReference type="EnsemblProtists" id="EOD05189"/>
    </source>
</evidence>
<sequence length="115" mass="11712">MSACRSGLPAAPRLGLPLALSPGHTLASSPASTSGRPRVVLGPHLAAKLRTVQHMPPLVTGSGLRGWASHVGLKSTSCSSFASRQVATYGGTLSAADHGQSPGASLGGRWRPRPR</sequence>
<dbReference type="PaxDb" id="2903-EOD05189"/>
<proteinExistence type="predicted"/>
<evidence type="ECO:0000313" key="3">
    <source>
        <dbReference type="Proteomes" id="UP000013827"/>
    </source>
</evidence>
<dbReference type="HOGENOM" id="CLU_2113576_0_0_1"/>
<dbReference type="RefSeq" id="XP_005757618.1">
    <property type="nucleotide sequence ID" value="XM_005757561.1"/>
</dbReference>
<dbReference type="GeneID" id="17251304"/>
<reference evidence="2" key="2">
    <citation type="submission" date="2024-10" db="UniProtKB">
        <authorList>
            <consortium name="EnsemblProtists"/>
        </authorList>
    </citation>
    <scope>IDENTIFICATION</scope>
</reference>
<keyword evidence="3" id="KW-1185">Reference proteome</keyword>
<dbReference type="KEGG" id="ehx:EMIHUDRAFT_360018"/>
<reference evidence="3" key="1">
    <citation type="journal article" date="2013" name="Nature">
        <title>Pan genome of the phytoplankton Emiliania underpins its global distribution.</title>
        <authorList>
            <person name="Read B.A."/>
            <person name="Kegel J."/>
            <person name="Klute M.J."/>
            <person name="Kuo A."/>
            <person name="Lefebvre S.C."/>
            <person name="Maumus F."/>
            <person name="Mayer C."/>
            <person name="Miller J."/>
            <person name="Monier A."/>
            <person name="Salamov A."/>
            <person name="Young J."/>
            <person name="Aguilar M."/>
            <person name="Claverie J.M."/>
            <person name="Frickenhaus S."/>
            <person name="Gonzalez K."/>
            <person name="Herman E.K."/>
            <person name="Lin Y.C."/>
            <person name="Napier J."/>
            <person name="Ogata H."/>
            <person name="Sarno A.F."/>
            <person name="Shmutz J."/>
            <person name="Schroeder D."/>
            <person name="de Vargas C."/>
            <person name="Verret F."/>
            <person name="von Dassow P."/>
            <person name="Valentin K."/>
            <person name="Van de Peer Y."/>
            <person name="Wheeler G."/>
            <person name="Dacks J.B."/>
            <person name="Delwiche C.F."/>
            <person name="Dyhrman S.T."/>
            <person name="Glockner G."/>
            <person name="John U."/>
            <person name="Richards T."/>
            <person name="Worden A.Z."/>
            <person name="Zhang X."/>
            <person name="Grigoriev I.V."/>
            <person name="Allen A.E."/>
            <person name="Bidle K."/>
            <person name="Borodovsky M."/>
            <person name="Bowler C."/>
            <person name="Brownlee C."/>
            <person name="Cock J.M."/>
            <person name="Elias M."/>
            <person name="Gladyshev V.N."/>
            <person name="Groth M."/>
            <person name="Guda C."/>
            <person name="Hadaegh A."/>
            <person name="Iglesias-Rodriguez M.D."/>
            <person name="Jenkins J."/>
            <person name="Jones B.M."/>
            <person name="Lawson T."/>
            <person name="Leese F."/>
            <person name="Lindquist E."/>
            <person name="Lobanov A."/>
            <person name="Lomsadze A."/>
            <person name="Malik S.B."/>
            <person name="Marsh M.E."/>
            <person name="Mackinder L."/>
            <person name="Mock T."/>
            <person name="Mueller-Roeber B."/>
            <person name="Pagarete A."/>
            <person name="Parker M."/>
            <person name="Probert I."/>
            <person name="Quesneville H."/>
            <person name="Raines C."/>
            <person name="Rensing S.A."/>
            <person name="Riano-Pachon D.M."/>
            <person name="Richier S."/>
            <person name="Rokitta S."/>
            <person name="Shiraiwa Y."/>
            <person name="Soanes D.M."/>
            <person name="van der Giezen M."/>
            <person name="Wahlund T.M."/>
            <person name="Williams B."/>
            <person name="Wilson W."/>
            <person name="Wolfe G."/>
            <person name="Wurch L.L."/>
        </authorList>
    </citation>
    <scope>NUCLEOTIDE SEQUENCE</scope>
</reference>
<dbReference type="Proteomes" id="UP000013827">
    <property type="component" value="Unassembled WGS sequence"/>
</dbReference>
<dbReference type="AlphaFoldDB" id="A0A0D3I1Q4"/>
<accession>A0A0D3I1Q4</accession>
<organism evidence="2 3">
    <name type="scientific">Emiliania huxleyi (strain CCMP1516)</name>
    <dbReference type="NCBI Taxonomy" id="280463"/>
    <lineage>
        <taxon>Eukaryota</taxon>
        <taxon>Haptista</taxon>
        <taxon>Haptophyta</taxon>
        <taxon>Prymnesiophyceae</taxon>
        <taxon>Isochrysidales</taxon>
        <taxon>Noelaerhabdaceae</taxon>
        <taxon>Emiliania</taxon>
    </lineage>
</organism>
<dbReference type="EnsemblProtists" id="EOD05189">
    <property type="protein sequence ID" value="EOD05189"/>
    <property type="gene ID" value="EMIHUDRAFT_360018"/>
</dbReference>
<protein>
    <submittedName>
        <fullName evidence="2">Uncharacterized protein</fullName>
    </submittedName>
</protein>
<evidence type="ECO:0000256" key="1">
    <source>
        <dbReference type="SAM" id="MobiDB-lite"/>
    </source>
</evidence>
<feature type="compositionally biased region" description="Polar residues" evidence="1">
    <location>
        <begin position="26"/>
        <end position="35"/>
    </location>
</feature>
<feature type="region of interest" description="Disordered" evidence="1">
    <location>
        <begin position="92"/>
        <end position="115"/>
    </location>
</feature>
<feature type="region of interest" description="Disordered" evidence="1">
    <location>
        <begin position="19"/>
        <end position="38"/>
    </location>
</feature>
<name>A0A0D3I1Q4_EMIH1</name>